<evidence type="ECO:0000313" key="3">
    <source>
        <dbReference type="Proteomes" id="UP001295684"/>
    </source>
</evidence>
<protein>
    <submittedName>
        <fullName evidence="2">Uncharacterized protein</fullName>
    </submittedName>
</protein>
<feature type="compositionally biased region" description="Polar residues" evidence="1">
    <location>
        <begin position="205"/>
        <end position="221"/>
    </location>
</feature>
<proteinExistence type="predicted"/>
<feature type="region of interest" description="Disordered" evidence="1">
    <location>
        <begin position="202"/>
        <end position="259"/>
    </location>
</feature>
<organism evidence="2 3">
    <name type="scientific">Euplotes crassus</name>
    <dbReference type="NCBI Taxonomy" id="5936"/>
    <lineage>
        <taxon>Eukaryota</taxon>
        <taxon>Sar</taxon>
        <taxon>Alveolata</taxon>
        <taxon>Ciliophora</taxon>
        <taxon>Intramacronucleata</taxon>
        <taxon>Spirotrichea</taxon>
        <taxon>Hypotrichia</taxon>
        <taxon>Euplotida</taxon>
        <taxon>Euplotidae</taxon>
        <taxon>Moneuplotes</taxon>
    </lineage>
</organism>
<accession>A0AAD1X4E8</accession>
<keyword evidence="3" id="KW-1185">Reference proteome</keyword>
<evidence type="ECO:0000313" key="2">
    <source>
        <dbReference type="EMBL" id="CAI2362623.1"/>
    </source>
</evidence>
<evidence type="ECO:0000256" key="1">
    <source>
        <dbReference type="SAM" id="MobiDB-lite"/>
    </source>
</evidence>
<reference evidence="2" key="1">
    <citation type="submission" date="2023-07" db="EMBL/GenBank/DDBJ databases">
        <authorList>
            <consortium name="AG Swart"/>
            <person name="Singh M."/>
            <person name="Singh A."/>
            <person name="Seah K."/>
            <person name="Emmerich C."/>
        </authorList>
    </citation>
    <scope>NUCLEOTIDE SEQUENCE</scope>
    <source>
        <strain evidence="2">DP1</strain>
    </source>
</reference>
<sequence>MLPRWILNKDSKEHSPLDTNKRLRNIFSLGKLDHLQTPFMKSVTRKNVIPKECSSSLLPKKYKPKFDPVEGFNIKEYLLKSVKKIIEPFCDKIEKEKPKPKKEPILKDTKFSKELEYYVNRQKNGIKNYFDKSKKNGQNLFKALKLKPNLKVMDLKKLNCNYTSKRKLNTQSLITNQTLSKDLNCVRNPREYIKKLKIPKKPQLSVRTRTAAHKTQNTKPNHNLKCRKMSQQPKKPLKPAKTPKPQNPKTPKPLESPSK</sequence>
<dbReference type="AlphaFoldDB" id="A0AAD1X4E8"/>
<gene>
    <name evidence="2" type="ORF">ECRASSUSDP1_LOCUS3947</name>
</gene>
<dbReference type="Proteomes" id="UP001295684">
    <property type="component" value="Unassembled WGS sequence"/>
</dbReference>
<name>A0AAD1X4E8_EUPCR</name>
<comment type="caution">
    <text evidence="2">The sequence shown here is derived from an EMBL/GenBank/DDBJ whole genome shotgun (WGS) entry which is preliminary data.</text>
</comment>
<dbReference type="EMBL" id="CAMPGE010003779">
    <property type="protein sequence ID" value="CAI2362623.1"/>
    <property type="molecule type" value="Genomic_DNA"/>
</dbReference>